<keyword evidence="3" id="KW-1185">Reference proteome</keyword>
<dbReference type="Proteomes" id="UP001187192">
    <property type="component" value="Unassembled WGS sequence"/>
</dbReference>
<accession>A0AA87YX27</accession>
<proteinExistence type="predicted"/>
<feature type="compositionally biased region" description="Gly residues" evidence="1">
    <location>
        <begin position="123"/>
        <end position="134"/>
    </location>
</feature>
<sequence>MGLGSGPWKGRGSSSRGWRDAGDLGHGWGGIWPAGGMLAEDSTSAWVVCRLGRGPQEGRRLSSRLGGGESLGREWAGFGWRMGGTRRRWGWGGGPSSASAGERLVVWSSGEGGVRWRSREGGACQGGAGGGGAGDSSPAPGPWCGGGDLLAGRRAVGGDLAGEGRGPFDYI</sequence>
<reference evidence="2" key="1">
    <citation type="submission" date="2023-07" db="EMBL/GenBank/DDBJ databases">
        <title>draft genome sequence of fig (Ficus carica).</title>
        <authorList>
            <person name="Takahashi T."/>
            <person name="Nishimura K."/>
        </authorList>
    </citation>
    <scope>NUCLEOTIDE SEQUENCE</scope>
</reference>
<protein>
    <submittedName>
        <fullName evidence="2">Uncharacterized protein</fullName>
    </submittedName>
</protein>
<dbReference type="EMBL" id="BTGU01001481">
    <property type="protein sequence ID" value="GMN23972.1"/>
    <property type="molecule type" value="Genomic_DNA"/>
</dbReference>
<organism evidence="2 3">
    <name type="scientific">Ficus carica</name>
    <name type="common">Common fig</name>
    <dbReference type="NCBI Taxonomy" id="3494"/>
    <lineage>
        <taxon>Eukaryota</taxon>
        <taxon>Viridiplantae</taxon>
        <taxon>Streptophyta</taxon>
        <taxon>Embryophyta</taxon>
        <taxon>Tracheophyta</taxon>
        <taxon>Spermatophyta</taxon>
        <taxon>Magnoliopsida</taxon>
        <taxon>eudicotyledons</taxon>
        <taxon>Gunneridae</taxon>
        <taxon>Pentapetalae</taxon>
        <taxon>rosids</taxon>
        <taxon>fabids</taxon>
        <taxon>Rosales</taxon>
        <taxon>Moraceae</taxon>
        <taxon>Ficeae</taxon>
        <taxon>Ficus</taxon>
    </lineage>
</organism>
<evidence type="ECO:0000313" key="3">
    <source>
        <dbReference type="Proteomes" id="UP001187192"/>
    </source>
</evidence>
<dbReference type="AlphaFoldDB" id="A0AA87YX27"/>
<name>A0AA87YX27_FICCA</name>
<evidence type="ECO:0000313" key="2">
    <source>
        <dbReference type="EMBL" id="GMN23972.1"/>
    </source>
</evidence>
<feature type="region of interest" description="Disordered" evidence="1">
    <location>
        <begin position="121"/>
        <end position="148"/>
    </location>
</feature>
<evidence type="ECO:0000256" key="1">
    <source>
        <dbReference type="SAM" id="MobiDB-lite"/>
    </source>
</evidence>
<comment type="caution">
    <text evidence="2">The sequence shown here is derived from an EMBL/GenBank/DDBJ whole genome shotgun (WGS) entry which is preliminary data.</text>
</comment>
<gene>
    <name evidence="2" type="ORF">TIFTF001_040518</name>
</gene>